<dbReference type="EMBL" id="CP044065">
    <property type="protein sequence ID" value="QET01953.1"/>
    <property type="molecule type" value="Genomic_DNA"/>
</dbReference>
<proteinExistence type="predicted"/>
<dbReference type="OrthoDB" id="8960662at2"/>
<dbReference type="RefSeq" id="WP_150372000.1">
    <property type="nucleotide sequence ID" value="NZ_CP044065.1"/>
</dbReference>
<evidence type="ECO:0000256" key="1">
    <source>
        <dbReference type="SAM" id="MobiDB-lite"/>
    </source>
</evidence>
<name>A0A5P2H361_9BURK</name>
<evidence type="ECO:0000313" key="3">
    <source>
        <dbReference type="Proteomes" id="UP000322822"/>
    </source>
</evidence>
<feature type="compositionally biased region" description="Gly residues" evidence="1">
    <location>
        <begin position="125"/>
        <end position="134"/>
    </location>
</feature>
<accession>A0A5P2H361</accession>
<gene>
    <name evidence="2" type="ORF">FOB72_07785</name>
</gene>
<sequence>MTVPDGWTPVRKDFVDPAHTRCHARSPLGGRHHGFPEGHAYILRDAAGHEYPFGADCARAVLTEPSWLETVPDYTERDMPAASATAASLPDDSFEGTDGTGGTDVGLRPAARAPRAAGTGRGDRGSGQGGGGKGDAIDKEAARKLARRNAATRYVVLRMEKVAGVPRVQPTVRFPALDDIYRQIARGEPLSDAQVTRVLGIERSPSTPPRLKAENLLDVYTAHVKLERLIAESNSVENIRFLRGVHDWLARHLVLSSAQIAAAGIVMHPHAFRTGLAAERF</sequence>
<dbReference type="AlphaFoldDB" id="A0A5P2H361"/>
<protein>
    <submittedName>
        <fullName evidence="2">Uncharacterized protein</fullName>
    </submittedName>
</protein>
<feature type="compositionally biased region" description="Low complexity" evidence="1">
    <location>
        <begin position="105"/>
        <end position="118"/>
    </location>
</feature>
<evidence type="ECO:0000313" key="2">
    <source>
        <dbReference type="EMBL" id="QET01953.1"/>
    </source>
</evidence>
<dbReference type="Proteomes" id="UP000322822">
    <property type="component" value="Chromosome 1"/>
</dbReference>
<feature type="region of interest" description="Disordered" evidence="1">
    <location>
        <begin position="79"/>
        <end position="136"/>
    </location>
</feature>
<organism evidence="2 3">
    <name type="scientific">Cupriavidus pauculus</name>
    <dbReference type="NCBI Taxonomy" id="82633"/>
    <lineage>
        <taxon>Bacteria</taxon>
        <taxon>Pseudomonadati</taxon>
        <taxon>Pseudomonadota</taxon>
        <taxon>Betaproteobacteria</taxon>
        <taxon>Burkholderiales</taxon>
        <taxon>Burkholderiaceae</taxon>
        <taxon>Cupriavidus</taxon>
    </lineage>
</organism>
<reference evidence="2 3" key="1">
    <citation type="submission" date="2019-09" db="EMBL/GenBank/DDBJ databases">
        <title>FDA dAtabase for Regulatory Grade micrObial Sequences (FDA-ARGOS): Supporting development and validation of Infectious Disease Dx tests.</title>
        <authorList>
            <person name="Sciortino C."/>
            <person name="Tallon L."/>
            <person name="Sadzewicz L."/>
            <person name="Vavikolanu K."/>
            <person name="Mehta A."/>
            <person name="Aluvathingal J."/>
            <person name="Nadendla S."/>
            <person name="Nandy P."/>
            <person name="Geyer C."/>
            <person name="Yan Y."/>
            <person name="Sichtig H."/>
        </authorList>
    </citation>
    <scope>NUCLEOTIDE SEQUENCE [LARGE SCALE GENOMIC DNA]</scope>
    <source>
        <strain evidence="2 3">FDAARGOS_664</strain>
    </source>
</reference>